<dbReference type="InterPro" id="IPR021449">
    <property type="entry name" value="DUF3099"/>
</dbReference>
<comment type="caution">
    <text evidence="3">The sequence shown here is derived from an EMBL/GenBank/DDBJ whole genome shotgun (WGS) entry which is preliminary data.</text>
</comment>
<evidence type="ECO:0000256" key="1">
    <source>
        <dbReference type="SAM" id="MobiDB-lite"/>
    </source>
</evidence>
<keyword evidence="2" id="KW-1133">Transmembrane helix</keyword>
<evidence type="ECO:0000313" key="4">
    <source>
        <dbReference type="Proteomes" id="UP001165586"/>
    </source>
</evidence>
<evidence type="ECO:0000256" key="2">
    <source>
        <dbReference type="SAM" id="Phobius"/>
    </source>
</evidence>
<organism evidence="3 4">
    <name type="scientific">Herbiconiux daphne</name>
    <dbReference type="NCBI Taxonomy" id="2970914"/>
    <lineage>
        <taxon>Bacteria</taxon>
        <taxon>Bacillati</taxon>
        <taxon>Actinomycetota</taxon>
        <taxon>Actinomycetes</taxon>
        <taxon>Micrococcales</taxon>
        <taxon>Microbacteriaceae</taxon>
        <taxon>Herbiconiux</taxon>
    </lineage>
</organism>
<feature type="region of interest" description="Disordered" evidence="1">
    <location>
        <begin position="87"/>
        <end position="117"/>
    </location>
</feature>
<accession>A0ABT2H0J0</accession>
<keyword evidence="4" id="KW-1185">Reference proteome</keyword>
<proteinExistence type="predicted"/>
<dbReference type="Proteomes" id="UP001165586">
    <property type="component" value="Unassembled WGS sequence"/>
</dbReference>
<sequence>MKQQPQSLTSLPPSPDDERRKRMIKYMVTMGIRIVCLVLMLFVQGWWLAIVAAGAILLPYFAVVLGNVGTSWVSKAERPTAIEVYRSPMPAQGLGPDTAGPDAPSPDAPAAPGAPRS</sequence>
<feature type="transmembrane region" description="Helical" evidence="2">
    <location>
        <begin position="23"/>
        <end position="42"/>
    </location>
</feature>
<name>A0ABT2H0J0_9MICO</name>
<keyword evidence="2" id="KW-0812">Transmembrane</keyword>
<reference evidence="3" key="1">
    <citation type="submission" date="2022-08" db="EMBL/GenBank/DDBJ databases">
        <authorList>
            <person name="Deng Y."/>
            <person name="Han X.-F."/>
            <person name="Zhang Y.-Q."/>
        </authorList>
    </citation>
    <scope>NUCLEOTIDE SEQUENCE</scope>
    <source>
        <strain evidence="3">CPCC 203386</strain>
    </source>
</reference>
<keyword evidence="2" id="KW-0472">Membrane</keyword>
<dbReference type="EMBL" id="JANLCJ010000002">
    <property type="protein sequence ID" value="MCS5733331.1"/>
    <property type="molecule type" value="Genomic_DNA"/>
</dbReference>
<dbReference type="RefSeq" id="WP_259538146.1">
    <property type="nucleotide sequence ID" value="NZ_JANLCJ010000002.1"/>
</dbReference>
<feature type="transmembrane region" description="Helical" evidence="2">
    <location>
        <begin position="48"/>
        <end position="68"/>
    </location>
</feature>
<evidence type="ECO:0000313" key="3">
    <source>
        <dbReference type="EMBL" id="MCS5733331.1"/>
    </source>
</evidence>
<dbReference type="Pfam" id="PF11298">
    <property type="entry name" value="DUF3099"/>
    <property type="match status" value="1"/>
</dbReference>
<protein>
    <submittedName>
        <fullName evidence="3">DUF3099 domain-containing protein</fullName>
    </submittedName>
</protein>
<gene>
    <name evidence="3" type="ORF">N1032_06225</name>
</gene>